<gene>
    <name evidence="2" type="ORF">KSX_77450</name>
</gene>
<proteinExistence type="predicted"/>
<feature type="transmembrane region" description="Helical" evidence="1">
    <location>
        <begin position="152"/>
        <end position="170"/>
    </location>
</feature>
<reference evidence="2" key="1">
    <citation type="submission" date="2020-10" db="EMBL/GenBank/DDBJ databases">
        <title>Taxonomic study of unclassified bacteria belonging to the class Ktedonobacteria.</title>
        <authorList>
            <person name="Yabe S."/>
            <person name="Wang C.M."/>
            <person name="Zheng Y."/>
            <person name="Sakai Y."/>
            <person name="Cavaletti L."/>
            <person name="Monciardini P."/>
            <person name="Donadio S."/>
        </authorList>
    </citation>
    <scope>NUCLEOTIDE SEQUENCE</scope>
    <source>
        <strain evidence="2">SOSP1-1</strain>
    </source>
</reference>
<keyword evidence="1" id="KW-0812">Transmembrane</keyword>
<keyword evidence="1" id="KW-1133">Transmembrane helix</keyword>
<feature type="transmembrane region" description="Helical" evidence="1">
    <location>
        <begin position="124"/>
        <end position="140"/>
    </location>
</feature>
<organism evidence="2 3">
    <name type="scientific">Ktedonospora formicarum</name>
    <dbReference type="NCBI Taxonomy" id="2778364"/>
    <lineage>
        <taxon>Bacteria</taxon>
        <taxon>Bacillati</taxon>
        <taxon>Chloroflexota</taxon>
        <taxon>Ktedonobacteria</taxon>
        <taxon>Ktedonobacterales</taxon>
        <taxon>Ktedonobacteraceae</taxon>
        <taxon>Ktedonospora</taxon>
    </lineage>
</organism>
<accession>A0A8J3IBF3</accession>
<protein>
    <submittedName>
        <fullName evidence="2">Uncharacterized protein</fullName>
    </submittedName>
</protein>
<sequence length="273" mass="30664">MEIQIDLLFAILVLLLLCFDLFPFQYACLTASIQPIEETEWVELLPRINEWAGRAGVTLASVQVAQDAIGWHGVRIVGLGKRPTLILGEALLRASEWRVRDAFICMALAEHYVGIARRRLRRDIGYLLLLCAWIPCYHFAEQLAHTPMRIGAWAPYIGFPILALVLGLSHPGRAYYKADRFAATLTGDPAALIVAYRLKMAFNGWSISWSIRSLDGKRVEQLAKLSMQPWPRALHASVPVPAIMQISYYTTLPQMVTEPAPVPGELYKIERPA</sequence>
<evidence type="ECO:0000256" key="1">
    <source>
        <dbReference type="SAM" id="Phobius"/>
    </source>
</evidence>
<evidence type="ECO:0000313" key="2">
    <source>
        <dbReference type="EMBL" id="GHO49582.1"/>
    </source>
</evidence>
<keyword evidence="3" id="KW-1185">Reference proteome</keyword>
<dbReference type="Proteomes" id="UP000612362">
    <property type="component" value="Unassembled WGS sequence"/>
</dbReference>
<keyword evidence="1" id="KW-0472">Membrane</keyword>
<comment type="caution">
    <text evidence="2">The sequence shown here is derived from an EMBL/GenBank/DDBJ whole genome shotgun (WGS) entry which is preliminary data.</text>
</comment>
<evidence type="ECO:0000313" key="3">
    <source>
        <dbReference type="Proteomes" id="UP000612362"/>
    </source>
</evidence>
<dbReference type="AlphaFoldDB" id="A0A8J3IBF3"/>
<dbReference type="EMBL" id="BNJF01000005">
    <property type="protein sequence ID" value="GHO49582.1"/>
    <property type="molecule type" value="Genomic_DNA"/>
</dbReference>
<name>A0A8J3IBF3_9CHLR</name>